<keyword evidence="1" id="KW-0732">Signal</keyword>
<gene>
    <name evidence="2" type="ORF">SAMN06295933_0411</name>
</gene>
<evidence type="ECO:0000313" key="2">
    <source>
        <dbReference type="EMBL" id="SME90869.1"/>
    </source>
</evidence>
<feature type="chain" id="PRO_5012688218" description="Lipoprotein" evidence="1">
    <location>
        <begin position="30"/>
        <end position="317"/>
    </location>
</feature>
<evidence type="ECO:0000256" key="1">
    <source>
        <dbReference type="SAM" id="SignalP"/>
    </source>
</evidence>
<keyword evidence="3" id="KW-1185">Reference proteome</keyword>
<reference evidence="3" key="1">
    <citation type="submission" date="2017-04" db="EMBL/GenBank/DDBJ databases">
        <authorList>
            <person name="Varghese N."/>
            <person name="Submissions S."/>
        </authorList>
    </citation>
    <scope>NUCLEOTIDE SEQUENCE [LARGE SCALE GENOMIC DNA]</scope>
    <source>
        <strain evidence="3">K3S</strain>
    </source>
</reference>
<proteinExistence type="predicted"/>
<name>A0A1X7C6I3_9BACT</name>
<dbReference type="Proteomes" id="UP000192906">
    <property type="component" value="Unassembled WGS sequence"/>
</dbReference>
<evidence type="ECO:0000313" key="3">
    <source>
        <dbReference type="Proteomes" id="UP000192906"/>
    </source>
</evidence>
<dbReference type="RefSeq" id="WP_085097565.1">
    <property type="nucleotide sequence ID" value="NZ_FWZU01000001.1"/>
</dbReference>
<dbReference type="AlphaFoldDB" id="A0A1X7C6I3"/>
<dbReference type="EMBL" id="FWZU01000001">
    <property type="protein sequence ID" value="SME90869.1"/>
    <property type="molecule type" value="Genomic_DNA"/>
</dbReference>
<evidence type="ECO:0008006" key="4">
    <source>
        <dbReference type="Google" id="ProtNLM"/>
    </source>
</evidence>
<organism evidence="2 3">
    <name type="scientific">Desulfovibrio gilichinskyi</name>
    <dbReference type="NCBI Taxonomy" id="1519643"/>
    <lineage>
        <taxon>Bacteria</taxon>
        <taxon>Pseudomonadati</taxon>
        <taxon>Thermodesulfobacteriota</taxon>
        <taxon>Desulfovibrionia</taxon>
        <taxon>Desulfovibrionales</taxon>
        <taxon>Desulfovibrionaceae</taxon>
        <taxon>Desulfovibrio</taxon>
    </lineage>
</organism>
<protein>
    <recommendedName>
        <fullName evidence="4">Lipoprotein</fullName>
    </recommendedName>
</protein>
<dbReference type="STRING" id="1519643.SAMN06295933_0411"/>
<sequence>MIFSEYIKKSFFVLCVLMITTASSLPAFAVNVQIFKALEEGVSSKDLRAEAVSQAFAQALMSESVRMIPATLSAERSNALKDMFTTHYEEFITGYRDMDVKFQSDGVAVRIDVNVNRSELRAALKRMGLFSDTNKSVKADISVSSGKVKLSESEQAGLDADLQKLMVLFGIQKVVSTEPSIPKLNLTQVSKNRWNGDLVSAHGKWNASGRTVETVWNSLWAKYFNSENVQSTMNPKIVLVVNGWFNPDGVQEFDRMLKSWDSAVQEVKLLDVEMKPTAVSASWSLEVSDQWVLKSYLNDYLPSRGLSFNLDGLSGDK</sequence>
<accession>A0A1X7C6I3</accession>
<feature type="signal peptide" evidence="1">
    <location>
        <begin position="1"/>
        <end position="29"/>
    </location>
</feature>